<dbReference type="GO" id="GO:0009507">
    <property type="term" value="C:chloroplast"/>
    <property type="evidence" value="ECO:0007669"/>
    <property type="project" value="TreeGrafter"/>
</dbReference>
<dbReference type="OrthoDB" id="1935207at2759"/>
<reference evidence="1" key="1">
    <citation type="submission" date="2021-01" db="EMBL/GenBank/DDBJ databases">
        <title>Adiantum capillus-veneris genome.</title>
        <authorList>
            <person name="Fang Y."/>
            <person name="Liao Q."/>
        </authorList>
    </citation>
    <scope>NUCLEOTIDE SEQUENCE</scope>
    <source>
        <strain evidence="1">H3</strain>
        <tissue evidence="1">Leaf</tissue>
    </source>
</reference>
<protein>
    <recommendedName>
        <fullName evidence="3">HMA domain-containing protein</fullName>
    </recommendedName>
</protein>
<organism evidence="1 2">
    <name type="scientific">Adiantum capillus-veneris</name>
    <name type="common">Maidenhair fern</name>
    <dbReference type="NCBI Taxonomy" id="13818"/>
    <lineage>
        <taxon>Eukaryota</taxon>
        <taxon>Viridiplantae</taxon>
        <taxon>Streptophyta</taxon>
        <taxon>Embryophyta</taxon>
        <taxon>Tracheophyta</taxon>
        <taxon>Polypodiopsida</taxon>
        <taxon>Polypodiidae</taxon>
        <taxon>Polypodiales</taxon>
        <taxon>Pteridineae</taxon>
        <taxon>Pteridaceae</taxon>
        <taxon>Vittarioideae</taxon>
        <taxon>Adiantum</taxon>
    </lineage>
</organism>
<name>A0A9D4ZBZ9_ADICA</name>
<keyword evidence="2" id="KW-1185">Reference proteome</keyword>
<gene>
    <name evidence="1" type="ORF">GOP47_0014296</name>
</gene>
<dbReference type="PANTHER" id="PTHR35756">
    <property type="entry name" value="OS05G0337400 PROTEIN"/>
    <property type="match status" value="1"/>
</dbReference>
<dbReference type="EMBL" id="JABFUD020000014">
    <property type="protein sequence ID" value="KAI5069953.1"/>
    <property type="molecule type" value="Genomic_DNA"/>
</dbReference>
<proteinExistence type="predicted"/>
<accession>A0A9D4ZBZ9</accession>
<evidence type="ECO:0000313" key="1">
    <source>
        <dbReference type="EMBL" id="KAI5069953.1"/>
    </source>
</evidence>
<sequence>MATRTLCQSPSLTTSLGLLAASSSSSTSGYCCALPSQGYGVPPLQFSSAAFEQMRSRRHSLFVHVVAEEAEAFVAPPSGLTMNLKVEGTLADSLIPKVADILKNVEGVSNLKVYTSEGVATVELEKQTTIQATGEASSLLEKIQGEGFKLQNLSISFDDATADADEDIAYEYESTS</sequence>
<comment type="caution">
    <text evidence="1">The sequence shown here is derived from an EMBL/GenBank/DDBJ whole genome shotgun (WGS) entry which is preliminary data.</text>
</comment>
<evidence type="ECO:0000313" key="2">
    <source>
        <dbReference type="Proteomes" id="UP000886520"/>
    </source>
</evidence>
<dbReference type="PANTHER" id="PTHR35756:SF1">
    <property type="entry name" value="OS05G0337400 PROTEIN"/>
    <property type="match status" value="1"/>
</dbReference>
<dbReference type="Proteomes" id="UP000886520">
    <property type="component" value="Chromosome 14"/>
</dbReference>
<dbReference type="AlphaFoldDB" id="A0A9D4ZBZ9"/>
<evidence type="ECO:0008006" key="3">
    <source>
        <dbReference type="Google" id="ProtNLM"/>
    </source>
</evidence>